<keyword evidence="2" id="KW-1185">Reference proteome</keyword>
<evidence type="ECO:0000313" key="1">
    <source>
        <dbReference type="EMBL" id="GII90463.1"/>
    </source>
</evidence>
<accession>A0A919RAR7</accession>
<dbReference type="AlphaFoldDB" id="A0A919RAR7"/>
<reference evidence="1" key="1">
    <citation type="submission" date="2021-01" db="EMBL/GenBank/DDBJ databases">
        <title>Whole genome shotgun sequence of Sinosporangium siamense NBRC 109515.</title>
        <authorList>
            <person name="Komaki H."/>
            <person name="Tamura T."/>
        </authorList>
    </citation>
    <scope>NUCLEOTIDE SEQUENCE</scope>
    <source>
        <strain evidence="1">NBRC 109515</strain>
    </source>
</reference>
<evidence type="ECO:0000313" key="2">
    <source>
        <dbReference type="Proteomes" id="UP000606172"/>
    </source>
</evidence>
<proteinExistence type="predicted"/>
<organism evidence="1 2">
    <name type="scientific">Sinosporangium siamense</name>
    <dbReference type="NCBI Taxonomy" id="1367973"/>
    <lineage>
        <taxon>Bacteria</taxon>
        <taxon>Bacillati</taxon>
        <taxon>Actinomycetota</taxon>
        <taxon>Actinomycetes</taxon>
        <taxon>Streptosporangiales</taxon>
        <taxon>Streptosporangiaceae</taxon>
        <taxon>Sinosporangium</taxon>
    </lineage>
</organism>
<dbReference type="Proteomes" id="UP000606172">
    <property type="component" value="Unassembled WGS sequence"/>
</dbReference>
<protein>
    <submittedName>
        <fullName evidence="1">Uncharacterized protein</fullName>
    </submittedName>
</protein>
<comment type="caution">
    <text evidence="1">The sequence shown here is derived from an EMBL/GenBank/DDBJ whole genome shotgun (WGS) entry which is preliminary data.</text>
</comment>
<name>A0A919RAR7_9ACTN</name>
<sequence length="148" mass="16405">MAEVIAELLDEHEMAPCPAGIADAEEEDDLYDIEAAAGEWAGAGDNGILFNRLPGERCLIKYELWDGQPPPLRSWDGVWSGTVRFASGKIFAVKEHSGNTFYGAEFDLGRMDGLWDVRVHHKSLGHEEFTPALVGFTLLKLQFWPSQG</sequence>
<gene>
    <name evidence="1" type="ORF">Ssi02_06940</name>
</gene>
<dbReference type="EMBL" id="BOOW01000006">
    <property type="protein sequence ID" value="GII90463.1"/>
    <property type="molecule type" value="Genomic_DNA"/>
</dbReference>